<accession>A0A5P3XF39</accession>
<organism evidence="1 2">
    <name type="scientific">Paraclostridium bifermentans</name>
    <name type="common">Clostridium bifermentans</name>
    <dbReference type="NCBI Taxonomy" id="1490"/>
    <lineage>
        <taxon>Bacteria</taxon>
        <taxon>Bacillati</taxon>
        <taxon>Bacillota</taxon>
        <taxon>Clostridia</taxon>
        <taxon>Peptostreptococcales</taxon>
        <taxon>Peptostreptococcaceae</taxon>
        <taxon>Paraclostridium</taxon>
    </lineage>
</organism>
<evidence type="ECO:0000313" key="1">
    <source>
        <dbReference type="EMBL" id="QEZ68945.1"/>
    </source>
</evidence>
<dbReference type="RefSeq" id="WP_150886638.1">
    <property type="nucleotide sequence ID" value="NZ_CP032452.1"/>
</dbReference>
<dbReference type="EMBL" id="CP032452">
    <property type="protein sequence ID" value="QEZ68945.1"/>
    <property type="molecule type" value="Genomic_DNA"/>
</dbReference>
<protein>
    <submittedName>
        <fullName evidence="1">Uncharacterized protein</fullName>
    </submittedName>
</protein>
<name>A0A5P3XF39_PARBF</name>
<gene>
    <name evidence="1" type="ORF">D4A35_08360</name>
</gene>
<dbReference type="Proteomes" id="UP000326961">
    <property type="component" value="Chromosome"/>
</dbReference>
<dbReference type="AlphaFoldDB" id="A0A5P3XF39"/>
<evidence type="ECO:0000313" key="2">
    <source>
        <dbReference type="Proteomes" id="UP000326961"/>
    </source>
</evidence>
<proteinExistence type="predicted"/>
<sequence>MDTIKKFELEAEKCFEIAKNSKIDKDRSLNLKKALKLKSMQKEFEHQNNECSHELKRYEETCLDVEVYKCLTCGCKVFEE</sequence>
<reference evidence="1 2" key="1">
    <citation type="submission" date="2018-09" db="EMBL/GenBank/DDBJ databases">
        <title>A clostridial neurotoxin that targets Anopheles mosquitoes.</title>
        <authorList>
            <person name="Contreras E."/>
            <person name="Masuyer G."/>
            <person name="Qureshi N."/>
            <person name="Chawla S."/>
            <person name="Lim H.L."/>
            <person name="Chen J."/>
            <person name="Stenmark P."/>
            <person name="Gill S."/>
        </authorList>
    </citation>
    <scope>NUCLEOTIDE SEQUENCE [LARGE SCALE GENOMIC DNA]</scope>
    <source>
        <strain evidence="1 2">Cbm</strain>
    </source>
</reference>